<gene>
    <name evidence="5" type="ORF">UT64_C0036G0010</name>
</gene>
<protein>
    <submittedName>
        <fullName evidence="5">Peptidase U32</fullName>
    </submittedName>
</protein>
<proteinExistence type="inferred from homology"/>
<evidence type="ECO:0000256" key="2">
    <source>
        <dbReference type="ARBA" id="ARBA00022801"/>
    </source>
</evidence>
<dbReference type="GO" id="GO:0008233">
    <property type="term" value="F:peptidase activity"/>
    <property type="evidence" value="ECO:0007669"/>
    <property type="project" value="UniProtKB-KW"/>
</dbReference>
<reference evidence="5 6" key="1">
    <citation type="journal article" date="2015" name="Nature">
        <title>rRNA introns, odd ribosomes, and small enigmatic genomes across a large radiation of phyla.</title>
        <authorList>
            <person name="Brown C.T."/>
            <person name="Hug L.A."/>
            <person name="Thomas B.C."/>
            <person name="Sharon I."/>
            <person name="Castelle C.J."/>
            <person name="Singh A."/>
            <person name="Wilkins M.J."/>
            <person name="Williams K.H."/>
            <person name="Banfield J.F."/>
        </authorList>
    </citation>
    <scope>NUCLEOTIDE SEQUENCE [LARGE SCALE GENOMIC DNA]</scope>
</reference>
<comment type="caution">
    <text evidence="5">The sequence shown here is derived from an EMBL/GenBank/DDBJ whole genome shotgun (WGS) entry which is preliminary data.</text>
</comment>
<dbReference type="PANTHER" id="PTHR30217">
    <property type="entry name" value="PEPTIDASE U32 FAMILY"/>
    <property type="match status" value="1"/>
</dbReference>
<evidence type="ECO:0000313" key="6">
    <source>
        <dbReference type="Proteomes" id="UP000034137"/>
    </source>
</evidence>
<name>A0A0G0PWR5_9BACT</name>
<dbReference type="Pfam" id="PF16325">
    <property type="entry name" value="Peptidase_U32_C"/>
    <property type="match status" value="1"/>
</dbReference>
<dbReference type="InterPro" id="IPR001539">
    <property type="entry name" value="Peptidase_U32"/>
</dbReference>
<dbReference type="AlphaFoldDB" id="A0A0G0PWR5"/>
<evidence type="ECO:0000256" key="1">
    <source>
        <dbReference type="ARBA" id="ARBA00022670"/>
    </source>
</evidence>
<dbReference type="PROSITE" id="PS01276">
    <property type="entry name" value="PEPTIDASE_U32"/>
    <property type="match status" value="1"/>
</dbReference>
<evidence type="ECO:0000259" key="4">
    <source>
        <dbReference type="Pfam" id="PF16325"/>
    </source>
</evidence>
<dbReference type="GO" id="GO:0006508">
    <property type="term" value="P:proteolysis"/>
    <property type="evidence" value="ECO:0007669"/>
    <property type="project" value="UniProtKB-KW"/>
</dbReference>
<dbReference type="EMBL" id="LBXO01000036">
    <property type="protein sequence ID" value="KKR32353.1"/>
    <property type="molecule type" value="Genomic_DNA"/>
</dbReference>
<dbReference type="Gene3D" id="2.40.30.10">
    <property type="entry name" value="Translation factors"/>
    <property type="match status" value="1"/>
</dbReference>
<evidence type="ECO:0000256" key="3">
    <source>
        <dbReference type="ARBA" id="ARBA00038374"/>
    </source>
</evidence>
<dbReference type="InterPro" id="IPR032525">
    <property type="entry name" value="Peptidase_U32_C"/>
</dbReference>
<keyword evidence="1" id="KW-0645">Protease</keyword>
<keyword evidence="2" id="KW-0378">Hydrolase</keyword>
<feature type="domain" description="Peptidase family U32 C-terminal" evidence="4">
    <location>
        <begin position="418"/>
        <end position="487"/>
    </location>
</feature>
<organism evidence="5 6">
    <name type="scientific">Candidatus Falkowbacteria bacterium GW2011_GWF2_39_8</name>
    <dbReference type="NCBI Taxonomy" id="1618642"/>
    <lineage>
        <taxon>Bacteria</taxon>
        <taxon>Candidatus Falkowiibacteriota</taxon>
    </lineage>
</organism>
<dbReference type="Proteomes" id="UP000034137">
    <property type="component" value="Unassembled WGS sequence"/>
</dbReference>
<sequence length="491" mass="55893">MAFTLDPRLLGDDGIYIFMKKNKKIELLAPGGLSAKATLEKDKVQKEFKNKMKRKIELLAPAGNLEKMKTAFAFGADAVYAGIPDFSLRVRINDFTLESLKEAIDYAHSIDRKVYVTINIFAHNKHLAKLPAYIKKIKDLNPDGLIVSDPGVMNTIKENWPDAVIHLSTQANCTNWQAAKFWQTQGVERVILGREVTIEEIREINKKLPKLELETFVHGAMCMAYSGRCFLSKYFLDRSANLGDCVQPCRWEYDVSKKLKVESEKSEGVMIKAKGHDEVFELVEEQHGSYILNSKDMCLLKHIEEMIDAGIISLKIEGRAKSVYYLAMVIGTYRAAIEIVQDKKISAAEKKKKINYLYKELESKVVHRGYTEGFAFGRGGYEQNLENSHQICEWEFCGQIMSAEKRGKKQNDTEKTNKYQTLVKIHNSLHVGDQIEIVLPGYDIIKMKVKKIIDSETGELMESAHGGQKKSVILETIREIPEFSVIRRLIK</sequence>
<accession>A0A0G0PWR5</accession>
<dbReference type="PANTHER" id="PTHR30217:SF6">
    <property type="entry name" value="TRNA HYDROXYLATION PROTEIN P"/>
    <property type="match status" value="1"/>
</dbReference>
<evidence type="ECO:0000313" key="5">
    <source>
        <dbReference type="EMBL" id="KKR32353.1"/>
    </source>
</evidence>
<comment type="similarity">
    <text evidence="3">Belongs to the peptidase U32 family.</text>
</comment>
<dbReference type="PATRIC" id="fig|1618642.3.peg.692"/>
<dbReference type="Pfam" id="PF01136">
    <property type="entry name" value="Peptidase_U32"/>
    <property type="match status" value="1"/>
</dbReference>
<dbReference type="InterPro" id="IPR051454">
    <property type="entry name" value="RNA/ubiquinone_mod_enzymes"/>
</dbReference>